<dbReference type="EMBL" id="FNIT01000002">
    <property type="protein sequence ID" value="SDN88729.1"/>
    <property type="molecule type" value="Genomic_DNA"/>
</dbReference>
<evidence type="ECO:0000256" key="2">
    <source>
        <dbReference type="ARBA" id="ARBA00022676"/>
    </source>
</evidence>
<evidence type="ECO:0000313" key="6">
    <source>
        <dbReference type="EMBL" id="SDN88729.1"/>
    </source>
</evidence>
<dbReference type="PANTHER" id="PTHR43179:SF12">
    <property type="entry name" value="GALACTOFURANOSYLTRANSFERASE GLFT2"/>
    <property type="match status" value="1"/>
</dbReference>
<evidence type="ECO:0000256" key="1">
    <source>
        <dbReference type="ARBA" id="ARBA00006739"/>
    </source>
</evidence>
<keyword evidence="3 6" id="KW-0808">Transferase</keyword>
<sequence>MDWTELLRADPILADPARHAEALIRNASRLLRESRPDAAARLLDRRLRIAPPPAPAERALAALASSLAGRRLDAERALSGALAADPLDPAVGLAALRLAPGDSERREAARRLLAGPATPDDARLAALSALFATGQDAVAELALRDAELSGWVAWRGEARPVLALLHQDGETHHLLHAEPGPTFAPAGSALALVAGRIGRPLSGFELRHGRTILDKGTVSARSRHGAPLPVACAPSATPAPRPLRIVMPVFGDPDSAADALGAAIREARRLADAALVVVDDASPDPALRALVEALAERGLIELRRTAVNLGFTGAVALGLDGIGERDALILNSDAILPRGALERLRSAVYAAADIGSATPLSNNGEWTSLPRLGAPGPLPATEESSRLDEAARRAATPPVDLPNGIGFALYLRHDALRAAGGFSAVYERGYFEDAELTLRLRAAGFRNVAAADLFVAHHGSRSFGADKGPLVARNLRHLRRRFPDLREESAAFRRADPLAPARAAVEREAPPGGYPILVVAPAGSALAAERLARHEAAGRAAVLLSWRRVGTLLRAELRGTGLAAPQSLAFELPREVAALQRWLRALDPERLELGGGPPPEPLAETVTAIPSAVTLLAGDLVGHGGADLPLLDGFEAWHERLGDRWLEVVASDRATLAALGQRLRGQPDAARIELDLAKAVAPPRPTSHRTPPVLALVMGVPSPRSHAFALRLGAALRLRLGSAACCAILGPSADDLALIRAGMDAQGAVTPEEFPDRLRAAGARALLLPPADPSLALFDRLAAETALPAARLDWSEGAEVPSDPSLLVPRNQGEPDIVRAVVDWFAGRLAP</sequence>
<feature type="domain" description="Glycosyltransferase 2-like" evidence="5">
    <location>
        <begin position="245"/>
        <end position="392"/>
    </location>
</feature>
<evidence type="ECO:0000313" key="7">
    <source>
        <dbReference type="Proteomes" id="UP000198793"/>
    </source>
</evidence>
<protein>
    <submittedName>
        <fullName evidence="6">Glycosyltransferase, GT2 family</fullName>
    </submittedName>
</protein>
<feature type="compositionally biased region" description="Basic and acidic residues" evidence="4">
    <location>
        <begin position="383"/>
        <end position="392"/>
    </location>
</feature>
<evidence type="ECO:0000256" key="3">
    <source>
        <dbReference type="ARBA" id="ARBA00022679"/>
    </source>
</evidence>
<feature type="region of interest" description="Disordered" evidence="4">
    <location>
        <begin position="365"/>
        <end position="395"/>
    </location>
</feature>
<dbReference type="SUPFAM" id="SSF53448">
    <property type="entry name" value="Nucleotide-diphospho-sugar transferases"/>
    <property type="match status" value="1"/>
</dbReference>
<evidence type="ECO:0000259" key="5">
    <source>
        <dbReference type="Pfam" id="PF00535"/>
    </source>
</evidence>
<organism evidence="6 7">
    <name type="scientific">Aureimonas jatrophae</name>
    <dbReference type="NCBI Taxonomy" id="1166073"/>
    <lineage>
        <taxon>Bacteria</taxon>
        <taxon>Pseudomonadati</taxon>
        <taxon>Pseudomonadota</taxon>
        <taxon>Alphaproteobacteria</taxon>
        <taxon>Hyphomicrobiales</taxon>
        <taxon>Aurantimonadaceae</taxon>
        <taxon>Aureimonas</taxon>
    </lineage>
</organism>
<dbReference type="InterPro" id="IPR029044">
    <property type="entry name" value="Nucleotide-diphossugar_trans"/>
</dbReference>
<dbReference type="Pfam" id="PF00535">
    <property type="entry name" value="Glycos_transf_2"/>
    <property type="match status" value="1"/>
</dbReference>
<dbReference type="GO" id="GO:0016757">
    <property type="term" value="F:glycosyltransferase activity"/>
    <property type="evidence" value="ECO:0007669"/>
    <property type="project" value="UniProtKB-KW"/>
</dbReference>
<proteinExistence type="inferred from homology"/>
<comment type="similarity">
    <text evidence="1">Belongs to the glycosyltransferase 2 family.</text>
</comment>
<evidence type="ECO:0000256" key="4">
    <source>
        <dbReference type="SAM" id="MobiDB-lite"/>
    </source>
</evidence>
<dbReference type="AlphaFoldDB" id="A0A1H0F2F5"/>
<keyword evidence="2" id="KW-0328">Glycosyltransferase</keyword>
<dbReference type="PANTHER" id="PTHR43179">
    <property type="entry name" value="RHAMNOSYLTRANSFERASE WBBL"/>
    <property type="match status" value="1"/>
</dbReference>
<dbReference type="Gene3D" id="3.90.550.10">
    <property type="entry name" value="Spore Coat Polysaccharide Biosynthesis Protein SpsA, Chain A"/>
    <property type="match status" value="1"/>
</dbReference>
<keyword evidence="7" id="KW-1185">Reference proteome</keyword>
<reference evidence="6 7" key="1">
    <citation type="submission" date="2016-10" db="EMBL/GenBank/DDBJ databases">
        <authorList>
            <person name="de Groot N.N."/>
        </authorList>
    </citation>
    <scope>NUCLEOTIDE SEQUENCE [LARGE SCALE GENOMIC DNA]</scope>
    <source>
        <strain evidence="7">L7-484,KACC 16230,DSM 25025</strain>
    </source>
</reference>
<dbReference type="Proteomes" id="UP000198793">
    <property type="component" value="Unassembled WGS sequence"/>
</dbReference>
<gene>
    <name evidence="6" type="ORF">SAMN05192530_102324</name>
</gene>
<name>A0A1H0F2F5_9HYPH</name>
<accession>A0A1H0F2F5</accession>
<dbReference type="STRING" id="1166073.SAMN05192530_102324"/>
<dbReference type="InterPro" id="IPR001173">
    <property type="entry name" value="Glyco_trans_2-like"/>
</dbReference>
<dbReference type="RefSeq" id="WP_090670452.1">
    <property type="nucleotide sequence ID" value="NZ_FNIT01000002.1"/>
</dbReference>
<dbReference type="OrthoDB" id="9771846at2"/>